<dbReference type="EC" id="7.-.-.-" evidence="10"/>
<keyword evidence="7 10" id="KW-0249">Electron transport</keyword>
<feature type="transmembrane region" description="Helical" evidence="10">
    <location>
        <begin position="128"/>
        <end position="146"/>
    </location>
</feature>
<keyword evidence="6 10" id="KW-1278">Translocase</keyword>
<feature type="transmembrane region" description="Helical" evidence="10">
    <location>
        <begin position="98"/>
        <end position="116"/>
    </location>
</feature>
<feature type="transmembrane region" description="Helical" evidence="10">
    <location>
        <begin position="318"/>
        <end position="337"/>
    </location>
</feature>
<comment type="cofactor">
    <cofactor evidence="10">
        <name>FMN</name>
        <dbReference type="ChEBI" id="CHEBI:58210"/>
    </cofactor>
</comment>
<evidence type="ECO:0000256" key="7">
    <source>
        <dbReference type="ARBA" id="ARBA00022982"/>
    </source>
</evidence>
<evidence type="ECO:0000256" key="8">
    <source>
        <dbReference type="ARBA" id="ARBA00022989"/>
    </source>
</evidence>
<keyword evidence="2 10" id="KW-0597">Phosphoprotein</keyword>
<reference evidence="12" key="1">
    <citation type="submission" date="2016-10" db="EMBL/GenBank/DDBJ databases">
        <authorList>
            <person name="Varghese N."/>
            <person name="Submissions S."/>
        </authorList>
    </citation>
    <scope>NUCLEOTIDE SEQUENCE [LARGE SCALE GENOMIC DNA]</scope>
    <source>
        <strain evidence="12">DSM 18579</strain>
    </source>
</reference>
<feature type="transmembrane region" description="Helical" evidence="10">
    <location>
        <begin position="295"/>
        <end position="312"/>
    </location>
</feature>
<keyword evidence="3 10" id="KW-0285">Flavoprotein</keyword>
<feature type="transmembrane region" description="Helical" evidence="10">
    <location>
        <begin position="265"/>
        <end position="283"/>
    </location>
</feature>
<gene>
    <name evidence="10" type="primary">rnfD</name>
    <name evidence="11" type="ORF">SAMN02583745_01728</name>
</gene>
<keyword evidence="4 10" id="KW-0288">FMN</keyword>
<dbReference type="GO" id="GO:0055085">
    <property type="term" value="P:transmembrane transport"/>
    <property type="evidence" value="ECO:0007669"/>
    <property type="project" value="InterPro"/>
</dbReference>
<feature type="transmembrane region" description="Helical" evidence="10">
    <location>
        <begin position="239"/>
        <end position="259"/>
    </location>
</feature>
<dbReference type="HAMAP" id="MF_00462">
    <property type="entry name" value="RsxD_RnfD"/>
    <property type="match status" value="1"/>
</dbReference>
<dbReference type="PANTHER" id="PTHR30578:SF0">
    <property type="entry name" value="ION-TRANSLOCATING OXIDOREDUCTASE COMPLEX SUBUNIT D"/>
    <property type="match status" value="1"/>
</dbReference>
<comment type="function">
    <text evidence="10">Part of a membrane-bound complex that couples electron transfer with translocation of ions across the membrane.</text>
</comment>
<keyword evidence="10" id="KW-1003">Cell membrane</keyword>
<dbReference type="GO" id="GO:0022900">
    <property type="term" value="P:electron transport chain"/>
    <property type="evidence" value="ECO:0007669"/>
    <property type="project" value="UniProtKB-UniRule"/>
</dbReference>
<keyword evidence="5 10" id="KW-0812">Transmembrane</keyword>
<dbReference type="Proteomes" id="UP000242642">
    <property type="component" value="Unassembled WGS sequence"/>
</dbReference>
<feature type="transmembrane region" description="Helical" evidence="10">
    <location>
        <begin position="48"/>
        <end position="68"/>
    </location>
</feature>
<feature type="transmembrane region" description="Helical" evidence="10">
    <location>
        <begin position="24"/>
        <end position="42"/>
    </location>
</feature>
<feature type="transmembrane region" description="Helical" evidence="10">
    <location>
        <begin position="214"/>
        <end position="232"/>
    </location>
</feature>
<dbReference type="RefSeq" id="WP_218139495.1">
    <property type="nucleotide sequence ID" value="NZ_FOHV01000012.1"/>
</dbReference>
<name>A0A1I0CU86_9GAMM</name>
<dbReference type="NCBIfam" id="TIGR01946">
    <property type="entry name" value="rnfD"/>
    <property type="match status" value="1"/>
</dbReference>
<feature type="modified residue" description="FMN phosphoryl threonine" evidence="10">
    <location>
        <position position="183"/>
    </location>
</feature>
<dbReference type="Pfam" id="PF03116">
    <property type="entry name" value="NQR2_RnfD_RnfE"/>
    <property type="match status" value="1"/>
</dbReference>
<evidence type="ECO:0000256" key="2">
    <source>
        <dbReference type="ARBA" id="ARBA00022553"/>
    </source>
</evidence>
<dbReference type="InterPro" id="IPR011303">
    <property type="entry name" value="RnfD_bac"/>
</dbReference>
<accession>A0A1I0CU86</accession>
<evidence type="ECO:0000256" key="5">
    <source>
        <dbReference type="ARBA" id="ARBA00022692"/>
    </source>
</evidence>
<keyword evidence="8 10" id="KW-1133">Transmembrane helix</keyword>
<evidence type="ECO:0000256" key="3">
    <source>
        <dbReference type="ARBA" id="ARBA00022630"/>
    </source>
</evidence>
<dbReference type="NCBIfam" id="NF002011">
    <property type="entry name" value="PRK00816.1"/>
    <property type="match status" value="1"/>
</dbReference>
<dbReference type="GO" id="GO:0005886">
    <property type="term" value="C:plasma membrane"/>
    <property type="evidence" value="ECO:0007669"/>
    <property type="project" value="UniProtKB-SubCell"/>
</dbReference>
<evidence type="ECO:0000256" key="4">
    <source>
        <dbReference type="ARBA" id="ARBA00022643"/>
    </source>
</evidence>
<organism evidence="11 12">
    <name type="scientific">Thorsellia anophelis DSM 18579</name>
    <dbReference type="NCBI Taxonomy" id="1123402"/>
    <lineage>
        <taxon>Bacteria</taxon>
        <taxon>Pseudomonadati</taxon>
        <taxon>Pseudomonadota</taxon>
        <taxon>Gammaproteobacteria</taxon>
        <taxon>Enterobacterales</taxon>
        <taxon>Thorselliaceae</taxon>
        <taxon>Thorsellia</taxon>
    </lineage>
</organism>
<comment type="similarity">
    <text evidence="10">Belongs to the NqrB/RnfD family.</text>
</comment>
<keyword evidence="1 10" id="KW-0813">Transport</keyword>
<evidence type="ECO:0000256" key="10">
    <source>
        <dbReference type="HAMAP-Rule" id="MF_00462"/>
    </source>
</evidence>
<sequence>MGLYFFTRLLKPNDKTGKWSSPQIMIWVLIALIPGIAIQSHYFGLGNIIQIIFAISLAVLFEGIFLFFRKKSLTPLLDGSAIVTAVLLAISIPTYAPWWVITIGVFFAIVVTKQLYGGLGHNIFNPAMVGYVVLLISFPVQMTQWINPNVFTTVQLSLVDSARVIFNIIDLSSFSMDGITQATPLDKFKESFKAGMMTIDILNLLEIKTFAGEGWQQVNLAFLAGGIFLIMLRVIRWQLPFYFIFGLIIISFAASSFAPDSMPPVLFHLFSGATMLGAFFILTDPVSASTTPKGQIIYALIIALLVWLIRTFGNYPDAIAFSVLFANLCVPLIDYVTKPRVYGH</sequence>
<evidence type="ECO:0000256" key="9">
    <source>
        <dbReference type="ARBA" id="ARBA00023136"/>
    </source>
</evidence>
<protein>
    <recommendedName>
        <fullName evidence="10">Ion-translocating oxidoreductase complex subunit D</fullName>
        <ecNumber evidence="10">7.-.-.-</ecNumber>
    </recommendedName>
    <alternativeName>
        <fullName evidence="10">Rnf electron transport complex subunit D</fullName>
    </alternativeName>
</protein>
<comment type="subunit">
    <text evidence="10">The complex is composed of six subunits: RnfA, RnfB, RnfC, RnfD, RnfE and RnfG.</text>
</comment>
<evidence type="ECO:0000313" key="12">
    <source>
        <dbReference type="Proteomes" id="UP000242642"/>
    </source>
</evidence>
<evidence type="ECO:0000256" key="1">
    <source>
        <dbReference type="ARBA" id="ARBA00022448"/>
    </source>
</evidence>
<dbReference type="EMBL" id="FOHV01000012">
    <property type="protein sequence ID" value="SET22945.1"/>
    <property type="molecule type" value="Genomic_DNA"/>
</dbReference>
<proteinExistence type="inferred from homology"/>
<dbReference type="InterPro" id="IPR004338">
    <property type="entry name" value="NqrB/RnfD"/>
</dbReference>
<comment type="subcellular location">
    <subcellularLocation>
        <location evidence="10">Cell inner membrane</location>
        <topology evidence="10">Multi-pass membrane protein</topology>
    </subcellularLocation>
</comment>
<dbReference type="STRING" id="1123402.SAMN02583745_01728"/>
<dbReference type="AlphaFoldDB" id="A0A1I0CU86"/>
<keyword evidence="9 10" id="KW-0472">Membrane</keyword>
<keyword evidence="12" id="KW-1185">Reference proteome</keyword>
<dbReference type="PANTHER" id="PTHR30578">
    <property type="entry name" value="ELECTRON TRANSPORT COMPLEX PROTEIN RNFD"/>
    <property type="match status" value="1"/>
</dbReference>
<keyword evidence="10" id="KW-0997">Cell inner membrane</keyword>
<evidence type="ECO:0000256" key="6">
    <source>
        <dbReference type="ARBA" id="ARBA00022967"/>
    </source>
</evidence>
<evidence type="ECO:0000313" key="11">
    <source>
        <dbReference type="EMBL" id="SET22945.1"/>
    </source>
</evidence>